<comment type="caution">
    <text evidence="1">The sequence shown here is derived from an EMBL/GenBank/DDBJ whole genome shotgun (WGS) entry which is preliminary data.</text>
</comment>
<dbReference type="AlphaFoldDB" id="A0A9D4U166"/>
<evidence type="ECO:0000313" key="1">
    <source>
        <dbReference type="EMBL" id="KAI5059614.1"/>
    </source>
</evidence>
<dbReference type="EMBL" id="JABFUD020000025">
    <property type="protein sequence ID" value="KAI5059614.1"/>
    <property type="molecule type" value="Genomic_DNA"/>
</dbReference>
<accession>A0A9D4U166</accession>
<keyword evidence="2" id="KW-1185">Reference proteome</keyword>
<name>A0A9D4U166_ADICA</name>
<protein>
    <submittedName>
        <fullName evidence="1">Uncharacterized protein</fullName>
    </submittedName>
</protein>
<reference evidence="1" key="1">
    <citation type="submission" date="2021-01" db="EMBL/GenBank/DDBJ databases">
        <title>Adiantum capillus-veneris genome.</title>
        <authorList>
            <person name="Fang Y."/>
            <person name="Liao Q."/>
        </authorList>
    </citation>
    <scope>NUCLEOTIDE SEQUENCE</scope>
    <source>
        <strain evidence="1">H3</strain>
        <tissue evidence="1">Leaf</tissue>
    </source>
</reference>
<evidence type="ECO:0000313" key="2">
    <source>
        <dbReference type="Proteomes" id="UP000886520"/>
    </source>
</evidence>
<sequence>MMIRDLQRRCFLTVSAHDDFIGVHDVYLQFAKGVEEYDRRNVRVERSCNLLRLDGDEISNEYGQKARAEEPGDAVEFLPPVLCVLAQGNKKDKAAGGGGLSCIPERCWVGQKPTELDEACLRMLLQRLHSTPPRYTYHSDVIDVHADSRPPDATHYTAYPAL</sequence>
<gene>
    <name evidence="1" type="ORF">GOP47_0025933</name>
</gene>
<dbReference type="Proteomes" id="UP000886520">
    <property type="component" value="Chromosome 25"/>
</dbReference>
<proteinExistence type="predicted"/>
<organism evidence="1 2">
    <name type="scientific">Adiantum capillus-veneris</name>
    <name type="common">Maidenhair fern</name>
    <dbReference type="NCBI Taxonomy" id="13818"/>
    <lineage>
        <taxon>Eukaryota</taxon>
        <taxon>Viridiplantae</taxon>
        <taxon>Streptophyta</taxon>
        <taxon>Embryophyta</taxon>
        <taxon>Tracheophyta</taxon>
        <taxon>Polypodiopsida</taxon>
        <taxon>Polypodiidae</taxon>
        <taxon>Polypodiales</taxon>
        <taxon>Pteridineae</taxon>
        <taxon>Pteridaceae</taxon>
        <taxon>Vittarioideae</taxon>
        <taxon>Adiantum</taxon>
    </lineage>
</organism>